<dbReference type="SUPFAM" id="SSF53649">
    <property type="entry name" value="Alkaline phosphatase-like"/>
    <property type="match status" value="1"/>
</dbReference>
<dbReference type="Pfam" id="PF00884">
    <property type="entry name" value="Sulfatase"/>
    <property type="match status" value="1"/>
</dbReference>
<evidence type="ECO:0000259" key="9">
    <source>
        <dbReference type="PROSITE" id="PS50157"/>
    </source>
</evidence>
<dbReference type="CDD" id="cd16030">
    <property type="entry name" value="iduronate-2-sulfatase"/>
    <property type="match status" value="1"/>
</dbReference>
<keyword evidence="11" id="KW-1185">Reference proteome</keyword>
<dbReference type="Gene3D" id="3.40.720.10">
    <property type="entry name" value="Alkaline Phosphatase, subunit A"/>
    <property type="match status" value="1"/>
</dbReference>
<dbReference type="InterPro" id="IPR013087">
    <property type="entry name" value="Znf_C2H2_type"/>
</dbReference>
<keyword evidence="4" id="KW-0732">Signal</keyword>
<evidence type="ECO:0000313" key="11">
    <source>
        <dbReference type="Proteomes" id="UP000076502"/>
    </source>
</evidence>
<dbReference type="Gene3D" id="3.30.160.60">
    <property type="entry name" value="Classic Zinc Finger"/>
    <property type="match status" value="1"/>
</dbReference>
<dbReference type="AlphaFoldDB" id="A0A154PJ28"/>
<dbReference type="SMART" id="SM00355">
    <property type="entry name" value="ZnF_C2H2"/>
    <property type="match status" value="6"/>
</dbReference>
<keyword evidence="6" id="KW-0106">Calcium</keyword>
<comment type="cofactor">
    <cofactor evidence="1">
        <name>Ca(2+)</name>
        <dbReference type="ChEBI" id="CHEBI:29108"/>
    </cofactor>
</comment>
<comment type="similarity">
    <text evidence="2">Belongs to the sulfatase family.</text>
</comment>
<dbReference type="InterPro" id="IPR024607">
    <property type="entry name" value="Sulfatase_CS"/>
</dbReference>
<dbReference type="EMBL" id="KQ434931">
    <property type="protein sequence ID" value="KZC11827.1"/>
    <property type="molecule type" value="Genomic_DNA"/>
</dbReference>
<dbReference type="InterPro" id="IPR000917">
    <property type="entry name" value="Sulfatase_N"/>
</dbReference>
<dbReference type="Proteomes" id="UP000076502">
    <property type="component" value="Unassembled WGS sequence"/>
</dbReference>
<dbReference type="PROSITE" id="PS00028">
    <property type="entry name" value="ZINC_FINGER_C2H2_1"/>
    <property type="match status" value="4"/>
</dbReference>
<evidence type="ECO:0000256" key="3">
    <source>
        <dbReference type="ARBA" id="ARBA00022723"/>
    </source>
</evidence>
<feature type="domain" description="C2H2-type" evidence="9">
    <location>
        <begin position="437"/>
        <end position="467"/>
    </location>
</feature>
<feature type="region of interest" description="Disordered" evidence="8">
    <location>
        <begin position="311"/>
        <end position="332"/>
    </location>
</feature>
<dbReference type="STRING" id="178035.A0A154PJ28"/>
<organism evidence="10 11">
    <name type="scientific">Dufourea novaeangliae</name>
    <name type="common">Sweat bee</name>
    <dbReference type="NCBI Taxonomy" id="178035"/>
    <lineage>
        <taxon>Eukaryota</taxon>
        <taxon>Metazoa</taxon>
        <taxon>Ecdysozoa</taxon>
        <taxon>Arthropoda</taxon>
        <taxon>Hexapoda</taxon>
        <taxon>Insecta</taxon>
        <taxon>Pterygota</taxon>
        <taxon>Neoptera</taxon>
        <taxon>Endopterygota</taxon>
        <taxon>Hymenoptera</taxon>
        <taxon>Apocrita</taxon>
        <taxon>Aculeata</taxon>
        <taxon>Apoidea</taxon>
        <taxon>Anthophila</taxon>
        <taxon>Halictidae</taxon>
        <taxon>Rophitinae</taxon>
        <taxon>Dufourea</taxon>
    </lineage>
</organism>
<dbReference type="InterPro" id="IPR017850">
    <property type="entry name" value="Alkaline_phosphatase_core_sf"/>
</dbReference>
<protein>
    <submittedName>
        <fullName evidence="10">Iduronate 2-sulfatase</fullName>
    </submittedName>
</protein>
<dbReference type="InterPro" id="IPR035874">
    <property type="entry name" value="IDS"/>
</dbReference>
<feature type="domain" description="C2H2-type" evidence="9">
    <location>
        <begin position="342"/>
        <end position="366"/>
    </location>
</feature>
<dbReference type="GO" id="GO:0005737">
    <property type="term" value="C:cytoplasm"/>
    <property type="evidence" value="ECO:0007669"/>
    <property type="project" value="TreeGrafter"/>
</dbReference>
<sequence>MGQGTDTCTDRPTEVSVIRFVSRNRTVEEIAPKKEIYTCKQRGCGKIFTNQDEYKTHEALEALKIRFICREPGCGEELSDPGSMWRHYQEWHNNETNVFICPYTNCGSLHTTSSNLEEHIESYHRQPPTLPTEPEVICFEDLENAMDEEVVQSTEDCYEKRQNETFAIKAHQYDDNNEQSIHRNDNIQQKKKDVPHDQNAPNDNSKKEDHSSTTESLNEVGAFPMPESLMLSTDNFLCKYEGNTNKCSELQAEHSQEKANVVYVNGDITITKNSKNEICTMNSRSQEHRIELDNIERIFRNDLNRDATKNEENAIETNSNCSDDEEYTPKKQRMSRYKQEIYKCATNGCGRKYKYISHYRHHQDSHKLGANTISSNSNKSIMKLKQGKASTVSFFLCKIPGCGAQVSNVTGLWKHYQDNHANSKLPVVQGAKNNEVFRCKIPGCEAEFSTTVMLYKHFNEMHSNGSGNNASTNAKTGNGSSFHYTEVFKDDTTSPQVNFKTDFKGKHNINVNDSQKQNILLIIVDDLRTTLECYGDEKAYTPNINRLAKGAAIFTQAFAQQALCAPSRNSFLTSRRPDTLQLYDFYSYWRKDIGNFTTLPQHLKNNGYITKSIGKVFHPGISSNNSDDSPYSWTEVPFHPYTERYKDAPVCQTNLRTLPAQNLVCPVKVSSMPNKTLPDIEILKEAKHFIQNHARNPTPFFLAVGFQKPHIPLKYPRKYLKHHPLHKFKVPDPYKWPKNISSIAYNPWIDLRKRKDIEKLNLKFPWEKIPDNFAKLIIQAYYASVTYIDDLIGKLINQLDTLSIRQNTTIILTSDHGWSLGEHAVWAKYSNFDVTLRVPLIIYIPGLTKNRLYLSTNSVLVHSLVELVDVFPTIADLANIPIPICFDESKKKEIDRMEQDFIHPETTCSEGVSLMPLLQAALKQEFLPWKKAAFGQYPRPGIKPSVHPSSDEPRLKNIKAMGYTLRTNRYRYTAWLRFDSRARVPDWNDIIAEELYDHEIDKDENKNLVGFPGYLAQKEELEDLLRRGWRYALPGKMNF</sequence>
<name>A0A154PJ28_DUFNO</name>
<evidence type="ECO:0000256" key="7">
    <source>
        <dbReference type="PROSITE-ProRule" id="PRU00042"/>
    </source>
</evidence>
<keyword evidence="5" id="KW-0378">Hydrolase</keyword>
<gene>
    <name evidence="10" type="ORF">WN55_03665</name>
</gene>
<dbReference type="PROSITE" id="PS00149">
    <property type="entry name" value="SULFATASE_2"/>
    <property type="match status" value="1"/>
</dbReference>
<evidence type="ECO:0000256" key="2">
    <source>
        <dbReference type="ARBA" id="ARBA00008779"/>
    </source>
</evidence>
<keyword evidence="7" id="KW-0862">Zinc</keyword>
<dbReference type="PROSITE" id="PS50157">
    <property type="entry name" value="ZINC_FINGER_C2H2_2"/>
    <property type="match status" value="2"/>
</dbReference>
<evidence type="ECO:0000313" key="10">
    <source>
        <dbReference type="EMBL" id="KZC11827.1"/>
    </source>
</evidence>
<evidence type="ECO:0000256" key="6">
    <source>
        <dbReference type="ARBA" id="ARBA00022837"/>
    </source>
</evidence>
<evidence type="ECO:0000256" key="5">
    <source>
        <dbReference type="ARBA" id="ARBA00022801"/>
    </source>
</evidence>
<evidence type="ECO:0000256" key="1">
    <source>
        <dbReference type="ARBA" id="ARBA00001913"/>
    </source>
</evidence>
<dbReference type="GO" id="GO:0008270">
    <property type="term" value="F:zinc ion binding"/>
    <property type="evidence" value="ECO:0007669"/>
    <property type="project" value="UniProtKB-KW"/>
</dbReference>
<proteinExistence type="inferred from homology"/>
<dbReference type="PANTHER" id="PTHR45953">
    <property type="entry name" value="IDURONATE 2-SULFATASE"/>
    <property type="match status" value="1"/>
</dbReference>
<dbReference type="OrthoDB" id="96314at2759"/>
<evidence type="ECO:0000256" key="4">
    <source>
        <dbReference type="ARBA" id="ARBA00022729"/>
    </source>
</evidence>
<reference evidence="10 11" key="1">
    <citation type="submission" date="2015-07" db="EMBL/GenBank/DDBJ databases">
        <title>The genome of Dufourea novaeangliae.</title>
        <authorList>
            <person name="Pan H."/>
            <person name="Kapheim K."/>
        </authorList>
    </citation>
    <scope>NUCLEOTIDE SEQUENCE [LARGE SCALE GENOMIC DNA]</scope>
    <source>
        <strain evidence="10">0120121106</strain>
        <tissue evidence="10">Whole body</tissue>
    </source>
</reference>
<keyword evidence="3" id="KW-0479">Metal-binding</keyword>
<keyword evidence="7" id="KW-0863">Zinc-finger</keyword>
<evidence type="ECO:0000256" key="8">
    <source>
        <dbReference type="SAM" id="MobiDB-lite"/>
    </source>
</evidence>
<dbReference type="PANTHER" id="PTHR45953:SF1">
    <property type="entry name" value="IDURONATE 2-SULFATASE"/>
    <property type="match status" value="1"/>
</dbReference>
<dbReference type="GO" id="GO:0004423">
    <property type="term" value="F:iduronate-2-sulfatase activity"/>
    <property type="evidence" value="ECO:0007669"/>
    <property type="project" value="InterPro"/>
</dbReference>
<accession>A0A154PJ28</accession>
<feature type="region of interest" description="Disordered" evidence="8">
    <location>
        <begin position="188"/>
        <end position="216"/>
    </location>
</feature>